<evidence type="ECO:0000256" key="1">
    <source>
        <dbReference type="SAM" id="MobiDB-lite"/>
    </source>
</evidence>
<reference evidence="3" key="1">
    <citation type="journal article" date="2020" name="mSystems">
        <title>Genome- and Community-Level Interaction Insights into Carbon Utilization and Element Cycling Functions of Hydrothermarchaeota in Hydrothermal Sediment.</title>
        <authorList>
            <person name="Zhou Z."/>
            <person name="Liu Y."/>
            <person name="Xu W."/>
            <person name="Pan J."/>
            <person name="Luo Z.H."/>
            <person name="Li M."/>
        </authorList>
    </citation>
    <scope>NUCLEOTIDE SEQUENCE [LARGE SCALE GENOMIC DNA]</scope>
    <source>
        <strain evidence="3">SpSt-289</strain>
    </source>
</reference>
<dbReference type="PANTHER" id="PTHR39158">
    <property type="entry name" value="OS08G0560600 PROTEIN"/>
    <property type="match status" value="1"/>
</dbReference>
<organism evidence="3">
    <name type="scientific">Caldilinea aerophila</name>
    <dbReference type="NCBI Taxonomy" id="133453"/>
    <lineage>
        <taxon>Bacteria</taxon>
        <taxon>Bacillati</taxon>
        <taxon>Chloroflexota</taxon>
        <taxon>Caldilineae</taxon>
        <taxon>Caldilineales</taxon>
        <taxon>Caldilineaceae</taxon>
        <taxon>Caldilinea</taxon>
    </lineage>
</organism>
<dbReference type="AlphaFoldDB" id="A0A7C1FNY1"/>
<dbReference type="EMBL" id="DSMG01000084">
    <property type="protein sequence ID" value="HDX31498.1"/>
    <property type="molecule type" value="Genomic_DNA"/>
</dbReference>
<proteinExistence type="predicted"/>
<protein>
    <submittedName>
        <fullName evidence="3">DUF1992 domain-containing protein</fullName>
    </submittedName>
</protein>
<dbReference type="InterPro" id="IPR018961">
    <property type="entry name" value="DnaJ_homolog_subfam-C_membr-28"/>
</dbReference>
<dbReference type="InterPro" id="IPR052573">
    <property type="entry name" value="DnaJ_C_subfamily_28"/>
</dbReference>
<dbReference type="Pfam" id="PF09350">
    <property type="entry name" value="DJC28_CD"/>
    <property type="match status" value="1"/>
</dbReference>
<evidence type="ECO:0000313" key="3">
    <source>
        <dbReference type="EMBL" id="HDX31498.1"/>
    </source>
</evidence>
<feature type="domain" description="DnaJ homologue subfamily C member 28 conserved" evidence="2">
    <location>
        <begin position="44"/>
        <end position="109"/>
    </location>
</feature>
<comment type="caution">
    <text evidence="3">The sequence shown here is derived from an EMBL/GenBank/DDBJ whole genome shotgun (WGS) entry which is preliminary data.</text>
</comment>
<dbReference type="PANTHER" id="PTHR39158:SF1">
    <property type="entry name" value="DNAJ HOMOLOG SUBFAMILY C MEMBER 28"/>
    <property type="match status" value="1"/>
</dbReference>
<evidence type="ECO:0000259" key="2">
    <source>
        <dbReference type="Pfam" id="PF09350"/>
    </source>
</evidence>
<feature type="region of interest" description="Disordered" evidence="1">
    <location>
        <begin position="1"/>
        <end position="41"/>
    </location>
</feature>
<accession>A0A7C1FNY1</accession>
<gene>
    <name evidence="3" type="ORF">ENQ20_08380</name>
</gene>
<feature type="compositionally biased region" description="Basic and acidic residues" evidence="1">
    <location>
        <begin position="10"/>
        <end position="21"/>
    </location>
</feature>
<name>A0A7C1FNY1_9CHLR</name>
<sequence length="192" mass="22544">MSQEASNPKQRAEAYRRRREEETQEESNKPSGHRTPEQWRDLITQRIEEAMREGKFDNLPGKGKPLDLSPQPYVPADMQMANSLLKNNGLAPAWISERNQVLAEIERFRSKLRREVTEHRVASAAARTDAARATLEQRWQRQLLAWEEEIAALNRRIEIQNFKQPALFLEIFKLRLVDEIRRAERTDREETA</sequence>